<dbReference type="Pfam" id="PF01546">
    <property type="entry name" value="Peptidase_M20"/>
    <property type="match status" value="1"/>
</dbReference>
<evidence type="ECO:0000256" key="6">
    <source>
        <dbReference type="SAM" id="MobiDB-lite"/>
    </source>
</evidence>
<keyword evidence="4" id="KW-0378">Hydrolase</keyword>
<keyword evidence="5" id="KW-0862">Zinc</keyword>
<comment type="caution">
    <text evidence="8">The sequence shown here is derived from an EMBL/GenBank/DDBJ whole genome shotgun (WGS) entry which is preliminary data.</text>
</comment>
<dbReference type="CDD" id="cd08659">
    <property type="entry name" value="M20_ArgE_DapE-like"/>
    <property type="match status" value="1"/>
</dbReference>
<comment type="similarity">
    <text evidence="2">Belongs to the peptidase M20A family.</text>
</comment>
<comment type="cofactor">
    <cofactor evidence="1">
        <name>Zn(2+)</name>
        <dbReference type="ChEBI" id="CHEBI:29105"/>
    </cofactor>
</comment>
<dbReference type="SUPFAM" id="SSF55031">
    <property type="entry name" value="Bacterial exopeptidase dimerisation domain"/>
    <property type="match status" value="1"/>
</dbReference>
<keyword evidence="3" id="KW-0479">Metal-binding</keyword>
<proteinExistence type="inferred from homology"/>
<dbReference type="SUPFAM" id="SSF53187">
    <property type="entry name" value="Zn-dependent exopeptidases"/>
    <property type="match status" value="1"/>
</dbReference>
<dbReference type="InterPro" id="IPR050072">
    <property type="entry name" value="Peptidase_M20A"/>
</dbReference>
<dbReference type="Gene3D" id="3.40.630.10">
    <property type="entry name" value="Zn peptidases"/>
    <property type="match status" value="1"/>
</dbReference>
<dbReference type="PANTHER" id="PTHR43808:SF8">
    <property type="entry name" value="PEPTIDASE M20 DIMERISATION DOMAIN-CONTAINING PROTEIN"/>
    <property type="match status" value="1"/>
</dbReference>
<dbReference type="PANTHER" id="PTHR43808">
    <property type="entry name" value="ACETYLORNITHINE DEACETYLASE"/>
    <property type="match status" value="1"/>
</dbReference>
<dbReference type="InterPro" id="IPR001261">
    <property type="entry name" value="ArgE/DapE_CS"/>
</dbReference>
<dbReference type="Gene3D" id="3.30.70.360">
    <property type="match status" value="1"/>
</dbReference>
<evidence type="ECO:0000256" key="4">
    <source>
        <dbReference type="ARBA" id="ARBA00022801"/>
    </source>
</evidence>
<dbReference type="RefSeq" id="WP_378210109.1">
    <property type="nucleotide sequence ID" value="NZ_JBHLZP010000363.1"/>
</dbReference>
<feature type="region of interest" description="Disordered" evidence="6">
    <location>
        <begin position="368"/>
        <end position="391"/>
    </location>
</feature>
<evidence type="ECO:0000259" key="7">
    <source>
        <dbReference type="Pfam" id="PF07687"/>
    </source>
</evidence>
<dbReference type="InterPro" id="IPR036264">
    <property type="entry name" value="Bact_exopeptidase_dim_dom"/>
</dbReference>
<feature type="domain" description="Peptidase M20 dimerisation" evidence="7">
    <location>
        <begin position="177"/>
        <end position="277"/>
    </location>
</feature>
<gene>
    <name evidence="8" type="ORF">ACFFNX_34495</name>
</gene>
<evidence type="ECO:0000256" key="5">
    <source>
        <dbReference type="ARBA" id="ARBA00022833"/>
    </source>
</evidence>
<name>A0ABV5YQF9_9ACTN</name>
<evidence type="ECO:0000256" key="3">
    <source>
        <dbReference type="ARBA" id="ARBA00022723"/>
    </source>
</evidence>
<dbReference type="EMBL" id="JBHLZP010000363">
    <property type="protein sequence ID" value="MFB9837296.1"/>
    <property type="molecule type" value="Genomic_DNA"/>
</dbReference>
<evidence type="ECO:0000313" key="9">
    <source>
        <dbReference type="Proteomes" id="UP001589627"/>
    </source>
</evidence>
<dbReference type="InterPro" id="IPR011650">
    <property type="entry name" value="Peptidase_M20_dimer"/>
</dbReference>
<reference evidence="8 9" key="1">
    <citation type="submission" date="2024-09" db="EMBL/GenBank/DDBJ databases">
        <authorList>
            <person name="Sun Q."/>
            <person name="Mori K."/>
        </authorList>
    </citation>
    <scope>NUCLEOTIDE SEQUENCE [LARGE SCALE GENOMIC DNA]</scope>
    <source>
        <strain evidence="8 9">TBRC 0563</strain>
    </source>
</reference>
<sequence length="391" mass="41177">MDGSAGATGPDRALALAQRLVRIDTRGGGERPAADLVADVLDDAGFDVRVDEPLPGRANVIARFGPEAPRTPITFTGHLDTVPAEESGWSFDPMSGEIRDGRLLGRGGSDMKAGVACQVEAAVRAAREHPGDTAVQLVFTFGEETGCDGAALIDEAALTPTDLLMVAEPTGNRPVLGHKGTLWLKVTAHGISAHGSRPELGRNAIAPLARAASRIHEHRDWPTNPTYGPATVNVGTFHAGTQPNLVPDHAEMRLDIRTIPGFDSDDAITEITRLCGEDVDLERLVDLPGIATDPADVAEIMELLAPGSSAHPPEYATYFTDASVLAAKLGTPAVIVYGPGDPEQAHVTDETCPVAAIAASTTTHHHLLRTQNARSIPDAERNRTQNATGQT</sequence>
<dbReference type="Proteomes" id="UP001589627">
    <property type="component" value="Unassembled WGS sequence"/>
</dbReference>
<dbReference type="PROSITE" id="PS00759">
    <property type="entry name" value="ARGE_DAPE_CPG2_2"/>
    <property type="match status" value="1"/>
</dbReference>
<protein>
    <submittedName>
        <fullName evidence="8">M20 family metallopeptidase</fullName>
    </submittedName>
</protein>
<evidence type="ECO:0000256" key="2">
    <source>
        <dbReference type="ARBA" id="ARBA00006247"/>
    </source>
</evidence>
<evidence type="ECO:0000313" key="8">
    <source>
        <dbReference type="EMBL" id="MFB9837296.1"/>
    </source>
</evidence>
<accession>A0ABV5YQF9</accession>
<evidence type="ECO:0000256" key="1">
    <source>
        <dbReference type="ARBA" id="ARBA00001947"/>
    </source>
</evidence>
<organism evidence="8 9">
    <name type="scientific">Actinoallomurus acaciae</name>
    <dbReference type="NCBI Taxonomy" id="502577"/>
    <lineage>
        <taxon>Bacteria</taxon>
        <taxon>Bacillati</taxon>
        <taxon>Actinomycetota</taxon>
        <taxon>Actinomycetes</taxon>
        <taxon>Streptosporangiales</taxon>
        <taxon>Thermomonosporaceae</taxon>
        <taxon>Actinoallomurus</taxon>
    </lineage>
</organism>
<dbReference type="InterPro" id="IPR002933">
    <property type="entry name" value="Peptidase_M20"/>
</dbReference>
<dbReference type="Pfam" id="PF07687">
    <property type="entry name" value="M20_dimer"/>
    <property type="match status" value="1"/>
</dbReference>
<keyword evidence="9" id="KW-1185">Reference proteome</keyword>